<dbReference type="PROSITE" id="PS52045">
    <property type="entry name" value="NEPROSIN_PEP_CD"/>
    <property type="match status" value="1"/>
</dbReference>
<accession>A0A843XVB2</accession>
<name>A0A843XVB2_COLES</name>
<evidence type="ECO:0000313" key="4">
    <source>
        <dbReference type="Proteomes" id="UP000652761"/>
    </source>
</evidence>
<sequence>YGDLDKGLTMKDQMQAKDAILETLEMKPTRDLEKTRAKNNNLVEASHPWNLPKSCPQGSIPVRRIKGDEQSGGSPSSTGYSLWDGGLPYRKDSPNRRHVKDGSKTVCYNLKCPGFVHTSGSTSVDTHLQPVSEYGGRQYEITLEIAKDPRTSNWWVYLQGYSLGYWPKELVPAIAGGADVLAFGGEVTNVISSGLYNITQMGSGHPASEGFRKASLLNRIRTSEDPDVYNPPEHNNLDVIIDCNCYNLQVGSRIDRLWGFFLFFGGPGANSKCTC</sequence>
<dbReference type="InterPro" id="IPR004314">
    <property type="entry name" value="Neprosin"/>
</dbReference>
<protein>
    <recommendedName>
        <fullName evidence="2">Neprosin PEP catalytic domain-containing protein</fullName>
    </recommendedName>
</protein>
<feature type="compositionally biased region" description="Polar residues" evidence="1">
    <location>
        <begin position="71"/>
        <end position="80"/>
    </location>
</feature>
<dbReference type="EMBL" id="NMUH01014922">
    <property type="protein sequence ID" value="MQM23073.1"/>
    <property type="molecule type" value="Genomic_DNA"/>
</dbReference>
<dbReference type="PANTHER" id="PTHR31589">
    <property type="entry name" value="PROTEIN, PUTATIVE (DUF239)-RELATED-RELATED"/>
    <property type="match status" value="1"/>
</dbReference>
<dbReference type="Pfam" id="PF03080">
    <property type="entry name" value="Neprosin"/>
    <property type="match status" value="1"/>
</dbReference>
<reference evidence="3" key="1">
    <citation type="submission" date="2017-07" db="EMBL/GenBank/DDBJ databases">
        <title>Taro Niue Genome Assembly and Annotation.</title>
        <authorList>
            <person name="Atibalentja N."/>
            <person name="Keating K."/>
            <person name="Fields C.J."/>
        </authorList>
    </citation>
    <scope>NUCLEOTIDE SEQUENCE</scope>
    <source>
        <strain evidence="3">Niue_2</strain>
        <tissue evidence="3">Leaf</tissue>
    </source>
</reference>
<evidence type="ECO:0000259" key="2">
    <source>
        <dbReference type="PROSITE" id="PS52045"/>
    </source>
</evidence>
<keyword evidence="4" id="KW-1185">Reference proteome</keyword>
<proteinExistence type="predicted"/>
<feature type="region of interest" description="Disordered" evidence="1">
    <location>
        <begin position="63"/>
        <end position="85"/>
    </location>
</feature>
<dbReference type="AlphaFoldDB" id="A0A843XVB2"/>
<dbReference type="InterPro" id="IPR053168">
    <property type="entry name" value="Glutamic_endopeptidase"/>
</dbReference>
<evidence type="ECO:0000313" key="3">
    <source>
        <dbReference type="EMBL" id="MQM23073.1"/>
    </source>
</evidence>
<feature type="domain" description="Neprosin PEP catalytic" evidence="2">
    <location>
        <begin position="13"/>
        <end position="274"/>
    </location>
</feature>
<dbReference type="Proteomes" id="UP000652761">
    <property type="component" value="Unassembled WGS sequence"/>
</dbReference>
<dbReference type="OrthoDB" id="1858978at2759"/>
<gene>
    <name evidence="3" type="ORF">Taro_056134</name>
</gene>
<evidence type="ECO:0000256" key="1">
    <source>
        <dbReference type="SAM" id="MobiDB-lite"/>
    </source>
</evidence>
<comment type="caution">
    <text evidence="3">The sequence shown here is derived from an EMBL/GenBank/DDBJ whole genome shotgun (WGS) entry which is preliminary data.</text>
</comment>
<organism evidence="3 4">
    <name type="scientific">Colocasia esculenta</name>
    <name type="common">Wild taro</name>
    <name type="synonym">Arum esculentum</name>
    <dbReference type="NCBI Taxonomy" id="4460"/>
    <lineage>
        <taxon>Eukaryota</taxon>
        <taxon>Viridiplantae</taxon>
        <taxon>Streptophyta</taxon>
        <taxon>Embryophyta</taxon>
        <taxon>Tracheophyta</taxon>
        <taxon>Spermatophyta</taxon>
        <taxon>Magnoliopsida</taxon>
        <taxon>Liliopsida</taxon>
        <taxon>Araceae</taxon>
        <taxon>Aroideae</taxon>
        <taxon>Colocasieae</taxon>
        <taxon>Colocasia</taxon>
    </lineage>
</organism>
<feature type="non-terminal residue" evidence="3">
    <location>
        <position position="1"/>
    </location>
</feature>